<dbReference type="AlphaFoldDB" id="A0A3A9WB13"/>
<dbReference type="EMBL" id="RBDX01000032">
    <property type="protein sequence ID" value="RKN04796.1"/>
    <property type="molecule type" value="Genomic_DNA"/>
</dbReference>
<name>A0A3A9WB13_9ACTN</name>
<evidence type="ECO:0000313" key="4">
    <source>
        <dbReference type="Proteomes" id="UP000275024"/>
    </source>
</evidence>
<dbReference type="EMBL" id="RBDY01000029">
    <property type="protein sequence ID" value="RKN16002.1"/>
    <property type="molecule type" value="Genomic_DNA"/>
</dbReference>
<keyword evidence="3" id="KW-1185">Reference proteome</keyword>
<evidence type="ECO:0000313" key="1">
    <source>
        <dbReference type="EMBL" id="RKN04796.1"/>
    </source>
</evidence>
<evidence type="ECO:0000313" key="3">
    <source>
        <dbReference type="Proteomes" id="UP000268652"/>
    </source>
</evidence>
<accession>A0A3A9WB13</accession>
<dbReference type="Proteomes" id="UP000275024">
    <property type="component" value="Unassembled WGS sequence"/>
</dbReference>
<gene>
    <name evidence="2" type="ORF">D7318_26620</name>
    <name evidence="1" type="ORF">D7319_27575</name>
</gene>
<comment type="caution">
    <text evidence="1">The sequence shown here is derived from an EMBL/GenBank/DDBJ whole genome shotgun (WGS) entry which is preliminary data.</text>
</comment>
<reference evidence="3 4" key="1">
    <citation type="submission" date="2018-09" db="EMBL/GenBank/DDBJ databases">
        <title>Streptomyces sp. nov. DS1-2, an endophytic actinomycete isolated from roots of Dendrobium scabrilingue.</title>
        <authorList>
            <person name="Kuncharoen N."/>
            <person name="Kudo T."/>
            <person name="Ohkuma M."/>
            <person name="Yuki M."/>
            <person name="Tanasupawat S."/>
        </authorList>
    </citation>
    <scope>NUCLEOTIDE SEQUENCE [LARGE SCALE GENOMIC DNA]</scope>
    <source>
        <strain evidence="1 4">AZ1-7</strain>
        <strain evidence="2 3">DS1-2</strain>
    </source>
</reference>
<evidence type="ECO:0000313" key="2">
    <source>
        <dbReference type="EMBL" id="RKN16002.1"/>
    </source>
</evidence>
<dbReference type="OrthoDB" id="3405537at2"/>
<protein>
    <submittedName>
        <fullName evidence="1">Uncharacterized protein</fullName>
    </submittedName>
</protein>
<proteinExistence type="predicted"/>
<sequence>MGPVCGPCYRAALSTPTQCASCGRQRVLVGRAAGGGLLCRTCVFPGEPPERCGACGEPADLLPGRRCPRCTLAARVTDLLSVDGAGVPEPLQPLAAVLTGADNPYRVLEWMRRSPAARLLRHLALQPDALDHQALDALPHRAVTAYVRGLLVTAGILPPRDENLALLTNWAARTMTALPPQHAALIRPFAEWHIIRDARRRSARGRYTYVAHKGDCGNIRAAIDFLNWLDSHRLSLAALEQRHLDTWATGRPSLRARSIPFIRWATARRLTATGLLIEHPPAQLPGHFQVEAVHHEELRRCLNDTVLPLDVRVTGALVRLYALPLTRIVELTADQLHRNEDHTYLTINRHPVLLPPKLAHLIDDQLRHSTPRHSGPHEHRYLLPGHIPGRPRNPAGLADTMRRHGLPARAARNTAVMEALVDLPPMVISDLFGIQPKTAERWATLAAGSWADFLAVREGNQG</sequence>
<dbReference type="Proteomes" id="UP000268652">
    <property type="component" value="Unassembled WGS sequence"/>
</dbReference>
<organism evidence="1 4">
    <name type="scientific">Streptomyces radicis</name>
    <dbReference type="NCBI Taxonomy" id="1750517"/>
    <lineage>
        <taxon>Bacteria</taxon>
        <taxon>Bacillati</taxon>
        <taxon>Actinomycetota</taxon>
        <taxon>Actinomycetes</taxon>
        <taxon>Kitasatosporales</taxon>
        <taxon>Streptomycetaceae</taxon>
        <taxon>Streptomyces</taxon>
    </lineage>
</organism>